<reference evidence="3" key="1">
    <citation type="submission" date="2021-01" db="EMBL/GenBank/DDBJ databases">
        <title>Deciphering the adaptive evolutionary patterns associated with biogeogrpahic diversity in the finger millet blast pathogen Magnaporthe oryzae in Eastern Africa.</title>
        <authorList>
            <person name="Onyema G."/>
            <person name="Shittu T.A."/>
            <person name="Dodsworth S."/>
            <person name="Devilliers S."/>
            <person name="Muthumeenakshi S."/>
            <person name="Sreenivasaprasad S."/>
        </authorList>
    </citation>
    <scope>NUCLEOTIDE SEQUENCE</scope>
    <source>
        <strain evidence="3">D15/s37</strain>
    </source>
</reference>
<feature type="compositionally biased region" description="Basic and acidic residues" evidence="1">
    <location>
        <begin position="342"/>
        <end position="352"/>
    </location>
</feature>
<proteinExistence type="predicted"/>
<dbReference type="Proteomes" id="UP001059893">
    <property type="component" value="Unassembled WGS sequence"/>
</dbReference>
<feature type="region of interest" description="Disordered" evidence="1">
    <location>
        <begin position="327"/>
        <end position="352"/>
    </location>
</feature>
<evidence type="ECO:0000313" key="3">
    <source>
        <dbReference type="EMBL" id="KAI6297630.1"/>
    </source>
</evidence>
<feature type="compositionally biased region" description="Polar residues" evidence="1">
    <location>
        <begin position="206"/>
        <end position="217"/>
    </location>
</feature>
<keyword evidence="2" id="KW-1133">Transmembrane helix</keyword>
<feature type="transmembrane region" description="Helical" evidence="2">
    <location>
        <begin position="256"/>
        <end position="276"/>
    </location>
</feature>
<evidence type="ECO:0000256" key="1">
    <source>
        <dbReference type="SAM" id="MobiDB-lite"/>
    </source>
</evidence>
<dbReference type="EMBL" id="JABSND010000107">
    <property type="protein sequence ID" value="KAI6297630.1"/>
    <property type="molecule type" value="Genomic_DNA"/>
</dbReference>
<sequence length="379" mass="39499">MGTPGPIPSPRTMLGPLTTTWRPPALCTYPMANCDEATRCTTLWQGQSCNPDRKAHDWTDCWPPRTSGAPFPGVMMGWGLYSPAYQCPEGYTTAASAVEGGRAGWDVQFSMERGETALACCPSGYTISTIVATSTTAQTCIAVATSSTFSTVQCVNGVLKDYGQLTVPGRGVASTYTLFAPLIQLNYRAQDLASSGSGAGAGGSSIPSETGTSTPLPSSSDGSASGNSSSSDNNNNNNNNHKSSGDQGGLTLGTKVGIGIGAVFALVITGLLLFFMRRALQRRRANKPIGEMLPDEKKGIPGQPELEGAEINELDDTSRPQELSAVCGDGGAVGTATGGWGSRKEGIRPGRDDGVALGYNSKEETVFELEGSSAATWRR</sequence>
<evidence type="ECO:0000313" key="4">
    <source>
        <dbReference type="Proteomes" id="UP001059893"/>
    </source>
</evidence>
<gene>
    <name evidence="3" type="ORF">MCOR33_006067</name>
</gene>
<accession>A0ABQ8NIG1</accession>
<evidence type="ECO:0000256" key="2">
    <source>
        <dbReference type="SAM" id="Phobius"/>
    </source>
</evidence>
<comment type="caution">
    <text evidence="3">The sequence shown here is derived from an EMBL/GenBank/DDBJ whole genome shotgun (WGS) entry which is preliminary data.</text>
</comment>
<keyword evidence="2" id="KW-0812">Transmembrane</keyword>
<name>A0ABQ8NIG1_PYRGI</name>
<keyword evidence="2" id="KW-0472">Membrane</keyword>
<protein>
    <submittedName>
        <fullName evidence="3">Uncharacterized protein</fullName>
    </submittedName>
</protein>
<feature type="compositionally biased region" description="Low complexity" evidence="1">
    <location>
        <begin position="218"/>
        <end position="242"/>
    </location>
</feature>
<feature type="compositionally biased region" description="Gly residues" evidence="1">
    <location>
        <begin position="328"/>
        <end position="341"/>
    </location>
</feature>
<keyword evidence="4" id="KW-1185">Reference proteome</keyword>
<feature type="region of interest" description="Disordered" evidence="1">
    <location>
        <begin position="198"/>
        <end position="246"/>
    </location>
</feature>
<organism evidence="3 4">
    <name type="scientific">Pyricularia grisea</name>
    <name type="common">Crabgrass-specific blast fungus</name>
    <name type="synonym">Magnaporthe grisea</name>
    <dbReference type="NCBI Taxonomy" id="148305"/>
    <lineage>
        <taxon>Eukaryota</taxon>
        <taxon>Fungi</taxon>
        <taxon>Dikarya</taxon>
        <taxon>Ascomycota</taxon>
        <taxon>Pezizomycotina</taxon>
        <taxon>Sordariomycetes</taxon>
        <taxon>Sordariomycetidae</taxon>
        <taxon>Magnaporthales</taxon>
        <taxon>Pyriculariaceae</taxon>
        <taxon>Pyricularia</taxon>
    </lineage>
</organism>